<sequence length="137" mass="14147">MTATAHPTATTPSLRRRALGVAVTVLTCVVLWIVGAVAGVDYTVENPGQPAFVVGVVPVIVFSLGSALVGWAGLVLLERFAGRRATVIWIALAVLIALLSLVPVVATEATTGAKVMLGAMHLAVAAVLIAFLPRRAR</sequence>
<feature type="transmembrane region" description="Helical" evidence="1">
    <location>
        <begin position="18"/>
        <end position="40"/>
    </location>
</feature>
<dbReference type="EMBL" id="VIXA01000001">
    <property type="protein sequence ID" value="TWG27913.1"/>
    <property type="molecule type" value="Genomic_DNA"/>
</dbReference>
<dbReference type="InterPro" id="IPR045713">
    <property type="entry name" value="DUF6069"/>
</dbReference>
<organism evidence="2 3">
    <name type="scientific">Micromonospora palomenae</name>
    <dbReference type="NCBI Taxonomy" id="1461247"/>
    <lineage>
        <taxon>Bacteria</taxon>
        <taxon>Bacillati</taxon>
        <taxon>Actinomycetota</taxon>
        <taxon>Actinomycetes</taxon>
        <taxon>Micromonosporales</taxon>
        <taxon>Micromonosporaceae</taxon>
        <taxon>Micromonospora</taxon>
    </lineage>
</organism>
<dbReference type="AlphaFoldDB" id="A0A561WVM4"/>
<feature type="transmembrane region" description="Helical" evidence="1">
    <location>
        <begin position="87"/>
        <end position="106"/>
    </location>
</feature>
<evidence type="ECO:0000256" key="1">
    <source>
        <dbReference type="SAM" id="Phobius"/>
    </source>
</evidence>
<dbReference type="OrthoDB" id="3392819at2"/>
<keyword evidence="1" id="KW-0812">Transmembrane</keyword>
<dbReference type="RefSeq" id="WP_154936929.1">
    <property type="nucleotide sequence ID" value="NZ_VIXA01000001.1"/>
</dbReference>
<dbReference type="Pfam" id="PF19545">
    <property type="entry name" value="DUF6069"/>
    <property type="match status" value="1"/>
</dbReference>
<evidence type="ECO:0000313" key="2">
    <source>
        <dbReference type="EMBL" id="TWG27913.1"/>
    </source>
</evidence>
<reference evidence="2 3" key="1">
    <citation type="submission" date="2019-06" db="EMBL/GenBank/DDBJ databases">
        <title>Sequencing the genomes of 1000 actinobacteria strains.</title>
        <authorList>
            <person name="Klenk H.-P."/>
        </authorList>
    </citation>
    <scope>NUCLEOTIDE SEQUENCE [LARGE SCALE GENOMIC DNA]</scope>
    <source>
        <strain evidence="2 3">DSM 102131</strain>
    </source>
</reference>
<protein>
    <submittedName>
        <fullName evidence="2">Uncharacterized protein</fullName>
    </submittedName>
</protein>
<keyword evidence="1" id="KW-1133">Transmembrane helix</keyword>
<feature type="transmembrane region" description="Helical" evidence="1">
    <location>
        <begin position="52"/>
        <end position="75"/>
    </location>
</feature>
<gene>
    <name evidence="2" type="ORF">FHX75_111064</name>
</gene>
<accession>A0A561WVM4</accession>
<keyword evidence="3" id="KW-1185">Reference proteome</keyword>
<evidence type="ECO:0000313" key="3">
    <source>
        <dbReference type="Proteomes" id="UP000319927"/>
    </source>
</evidence>
<feature type="transmembrane region" description="Helical" evidence="1">
    <location>
        <begin position="112"/>
        <end position="132"/>
    </location>
</feature>
<comment type="caution">
    <text evidence="2">The sequence shown here is derived from an EMBL/GenBank/DDBJ whole genome shotgun (WGS) entry which is preliminary data.</text>
</comment>
<keyword evidence="1" id="KW-0472">Membrane</keyword>
<name>A0A561WVM4_9ACTN</name>
<dbReference type="Proteomes" id="UP000319927">
    <property type="component" value="Unassembled WGS sequence"/>
</dbReference>
<proteinExistence type="predicted"/>